<proteinExistence type="predicted"/>
<feature type="region of interest" description="Disordered" evidence="1">
    <location>
        <begin position="92"/>
        <end position="119"/>
    </location>
</feature>
<name>A0A9N9LMK8_9HELO</name>
<feature type="compositionally biased region" description="Basic and acidic residues" evidence="1">
    <location>
        <begin position="102"/>
        <end position="113"/>
    </location>
</feature>
<evidence type="ECO:0000313" key="2">
    <source>
        <dbReference type="EMBL" id="CAG8976473.1"/>
    </source>
</evidence>
<evidence type="ECO:0000313" key="3">
    <source>
        <dbReference type="Proteomes" id="UP000701801"/>
    </source>
</evidence>
<organism evidence="2 3">
    <name type="scientific">Hymenoscyphus albidus</name>
    <dbReference type="NCBI Taxonomy" id="595503"/>
    <lineage>
        <taxon>Eukaryota</taxon>
        <taxon>Fungi</taxon>
        <taxon>Dikarya</taxon>
        <taxon>Ascomycota</taxon>
        <taxon>Pezizomycotina</taxon>
        <taxon>Leotiomycetes</taxon>
        <taxon>Helotiales</taxon>
        <taxon>Helotiaceae</taxon>
        <taxon>Hymenoscyphus</taxon>
    </lineage>
</organism>
<sequence length="119" mass="12894">MTAKLRGGVASRAMLSGVQEFDMMHYDVGDLRLALEKPWTNAELVAPDFGNSSSSAIERQSIMSIPNSRDMAQTCFVAALCSAHSWLGVGAKRSSKPPQGFEEVHVINDRDFGRSSSST</sequence>
<accession>A0A9N9LMK8</accession>
<dbReference type="EMBL" id="CAJVRM010000179">
    <property type="protein sequence ID" value="CAG8976473.1"/>
    <property type="molecule type" value="Genomic_DNA"/>
</dbReference>
<gene>
    <name evidence="2" type="ORF">HYALB_00010609</name>
</gene>
<comment type="caution">
    <text evidence="2">The sequence shown here is derived from an EMBL/GenBank/DDBJ whole genome shotgun (WGS) entry which is preliminary data.</text>
</comment>
<evidence type="ECO:0000256" key="1">
    <source>
        <dbReference type="SAM" id="MobiDB-lite"/>
    </source>
</evidence>
<dbReference type="Proteomes" id="UP000701801">
    <property type="component" value="Unassembled WGS sequence"/>
</dbReference>
<keyword evidence="3" id="KW-1185">Reference proteome</keyword>
<dbReference type="AlphaFoldDB" id="A0A9N9LMK8"/>
<protein>
    <submittedName>
        <fullName evidence="2">Uncharacterized protein</fullName>
    </submittedName>
</protein>
<reference evidence="2" key="1">
    <citation type="submission" date="2021-07" db="EMBL/GenBank/DDBJ databases">
        <authorList>
            <person name="Durling M."/>
        </authorList>
    </citation>
    <scope>NUCLEOTIDE SEQUENCE</scope>
</reference>